<keyword evidence="2" id="KW-1185">Reference proteome</keyword>
<sequence>MADPEEPVGSLAEEAARLFAAVVTGGGAVDGAGVGPQSASTEPESGHACPHGWCPFCQAADYLQDHPEVVAQVLVAGAELLKVVRDAVEKATGSREDSA</sequence>
<gene>
    <name evidence="1" type="ORF">GCM10009710_12660</name>
</gene>
<organism evidence="1 2">
    <name type="scientific">Aeromicrobium alkaliterrae</name>
    <dbReference type="NCBI Taxonomy" id="302168"/>
    <lineage>
        <taxon>Bacteria</taxon>
        <taxon>Bacillati</taxon>
        <taxon>Actinomycetota</taxon>
        <taxon>Actinomycetes</taxon>
        <taxon>Propionibacteriales</taxon>
        <taxon>Nocardioidaceae</taxon>
        <taxon>Aeromicrobium</taxon>
    </lineage>
</organism>
<evidence type="ECO:0000313" key="2">
    <source>
        <dbReference type="Proteomes" id="UP001501057"/>
    </source>
</evidence>
<dbReference type="EMBL" id="BAAAME010000002">
    <property type="protein sequence ID" value="GAA1733410.1"/>
    <property type="molecule type" value="Genomic_DNA"/>
</dbReference>
<evidence type="ECO:0000313" key="1">
    <source>
        <dbReference type="EMBL" id="GAA1733410.1"/>
    </source>
</evidence>
<accession>A0ABN2JNC1</accession>
<proteinExistence type="predicted"/>
<dbReference type="RefSeq" id="WP_344198910.1">
    <property type="nucleotide sequence ID" value="NZ_BAAAME010000002.1"/>
</dbReference>
<dbReference type="Proteomes" id="UP001501057">
    <property type="component" value="Unassembled WGS sequence"/>
</dbReference>
<protein>
    <submittedName>
        <fullName evidence="1">Uncharacterized protein</fullName>
    </submittedName>
</protein>
<reference evidence="1 2" key="1">
    <citation type="journal article" date="2019" name="Int. J. Syst. Evol. Microbiol.">
        <title>The Global Catalogue of Microorganisms (GCM) 10K type strain sequencing project: providing services to taxonomists for standard genome sequencing and annotation.</title>
        <authorList>
            <consortium name="The Broad Institute Genomics Platform"/>
            <consortium name="The Broad Institute Genome Sequencing Center for Infectious Disease"/>
            <person name="Wu L."/>
            <person name="Ma J."/>
        </authorList>
    </citation>
    <scope>NUCLEOTIDE SEQUENCE [LARGE SCALE GENOMIC DNA]</scope>
    <source>
        <strain evidence="1 2">JCM 13518</strain>
    </source>
</reference>
<name>A0ABN2JNC1_9ACTN</name>
<comment type="caution">
    <text evidence="1">The sequence shown here is derived from an EMBL/GenBank/DDBJ whole genome shotgun (WGS) entry which is preliminary data.</text>
</comment>